<dbReference type="GO" id="GO:0030170">
    <property type="term" value="F:pyridoxal phosphate binding"/>
    <property type="evidence" value="ECO:0007669"/>
    <property type="project" value="InterPro"/>
</dbReference>
<evidence type="ECO:0000256" key="1">
    <source>
        <dbReference type="ARBA" id="ARBA00001933"/>
    </source>
</evidence>
<comment type="catalytic activity">
    <reaction evidence="7">
        <text>L-aspartate + 2-oxoglutarate = oxaloacetate + L-glutamate</text>
        <dbReference type="Rhea" id="RHEA:21824"/>
        <dbReference type="ChEBI" id="CHEBI:16452"/>
        <dbReference type="ChEBI" id="CHEBI:16810"/>
        <dbReference type="ChEBI" id="CHEBI:29985"/>
        <dbReference type="ChEBI" id="CHEBI:29991"/>
        <dbReference type="EC" id="2.6.1.1"/>
    </reaction>
</comment>
<evidence type="ECO:0000259" key="8">
    <source>
        <dbReference type="Pfam" id="PF00155"/>
    </source>
</evidence>
<dbReference type="Proteomes" id="UP000186002">
    <property type="component" value="Unassembled WGS sequence"/>
</dbReference>
<dbReference type="CDD" id="cd00609">
    <property type="entry name" value="AAT_like"/>
    <property type="match status" value="1"/>
</dbReference>
<reference evidence="9 10" key="1">
    <citation type="submission" date="2016-11" db="EMBL/GenBank/DDBJ databases">
        <authorList>
            <person name="Jaros S."/>
            <person name="Januszkiewicz K."/>
            <person name="Wedrychowicz H."/>
        </authorList>
    </citation>
    <scope>NUCLEOTIDE SEQUENCE [LARGE SCALE GENOMIC DNA]</scope>
    <source>
        <strain evidence="9 10">DSM 22153</strain>
    </source>
</reference>
<dbReference type="EMBL" id="FRBW01000002">
    <property type="protein sequence ID" value="SHL99379.1"/>
    <property type="molecule type" value="Genomic_DNA"/>
</dbReference>
<comment type="cofactor">
    <cofactor evidence="1">
        <name>pyridoxal 5'-phosphate</name>
        <dbReference type="ChEBI" id="CHEBI:597326"/>
    </cofactor>
</comment>
<proteinExistence type="inferred from homology"/>
<evidence type="ECO:0000256" key="4">
    <source>
        <dbReference type="ARBA" id="ARBA00022576"/>
    </source>
</evidence>
<evidence type="ECO:0000256" key="6">
    <source>
        <dbReference type="ARBA" id="ARBA00022898"/>
    </source>
</evidence>
<dbReference type="InterPro" id="IPR015421">
    <property type="entry name" value="PyrdxlP-dep_Trfase_major"/>
</dbReference>
<dbReference type="PANTHER" id="PTHR46383">
    <property type="entry name" value="ASPARTATE AMINOTRANSFERASE"/>
    <property type="match status" value="1"/>
</dbReference>
<dbReference type="PANTHER" id="PTHR46383:SF2">
    <property type="entry name" value="AMINOTRANSFERASE"/>
    <property type="match status" value="1"/>
</dbReference>
<evidence type="ECO:0000256" key="5">
    <source>
        <dbReference type="ARBA" id="ARBA00022679"/>
    </source>
</evidence>
<dbReference type="Pfam" id="PF00155">
    <property type="entry name" value="Aminotran_1_2"/>
    <property type="match status" value="1"/>
</dbReference>
<protein>
    <recommendedName>
        <fullName evidence="3">aspartate transaminase</fullName>
        <ecNumber evidence="3">2.6.1.1</ecNumber>
    </recommendedName>
</protein>
<dbReference type="RefSeq" id="WP_073011351.1">
    <property type="nucleotide sequence ID" value="NZ_FRBW01000002.1"/>
</dbReference>
<dbReference type="InterPro" id="IPR050596">
    <property type="entry name" value="AspAT/PAT-like"/>
</dbReference>
<name>A0A1M7F6P7_9HYPH</name>
<keyword evidence="6" id="KW-0663">Pyridoxal phosphate</keyword>
<evidence type="ECO:0000256" key="2">
    <source>
        <dbReference type="ARBA" id="ARBA00007441"/>
    </source>
</evidence>
<gene>
    <name evidence="9" type="ORF">SAMN05444272_1505</name>
</gene>
<keyword evidence="10" id="KW-1185">Reference proteome</keyword>
<evidence type="ECO:0000313" key="9">
    <source>
        <dbReference type="EMBL" id="SHL99379.1"/>
    </source>
</evidence>
<accession>A0A1M7F6P7</accession>
<dbReference type="AlphaFoldDB" id="A0A1M7F6P7"/>
<dbReference type="PRINTS" id="PR00753">
    <property type="entry name" value="ACCSYNTHASE"/>
</dbReference>
<evidence type="ECO:0000256" key="7">
    <source>
        <dbReference type="ARBA" id="ARBA00049185"/>
    </source>
</evidence>
<evidence type="ECO:0000256" key="3">
    <source>
        <dbReference type="ARBA" id="ARBA00012753"/>
    </source>
</evidence>
<dbReference type="GO" id="GO:0004069">
    <property type="term" value="F:L-aspartate:2-oxoglutarate aminotransferase activity"/>
    <property type="evidence" value="ECO:0007669"/>
    <property type="project" value="UniProtKB-EC"/>
</dbReference>
<feature type="domain" description="Aminotransferase class I/classII large" evidence="8">
    <location>
        <begin position="42"/>
        <end position="385"/>
    </location>
</feature>
<dbReference type="InterPro" id="IPR004839">
    <property type="entry name" value="Aminotransferase_I/II_large"/>
</dbReference>
<comment type="similarity">
    <text evidence="2">Belongs to the class-I pyridoxal-phosphate-dependent aminotransferase family.</text>
</comment>
<dbReference type="SUPFAM" id="SSF53383">
    <property type="entry name" value="PLP-dependent transferases"/>
    <property type="match status" value="1"/>
</dbReference>
<keyword evidence="5 9" id="KW-0808">Transferase</keyword>
<dbReference type="STRING" id="735517.SAMN05444272_1505"/>
<evidence type="ECO:0000313" key="10">
    <source>
        <dbReference type="Proteomes" id="UP000186002"/>
    </source>
</evidence>
<dbReference type="GO" id="GO:0006520">
    <property type="term" value="P:amino acid metabolic process"/>
    <property type="evidence" value="ECO:0007669"/>
    <property type="project" value="InterPro"/>
</dbReference>
<organism evidence="9 10">
    <name type="scientific">Roseibium suaedae</name>
    <dbReference type="NCBI Taxonomy" id="735517"/>
    <lineage>
        <taxon>Bacteria</taxon>
        <taxon>Pseudomonadati</taxon>
        <taxon>Pseudomonadota</taxon>
        <taxon>Alphaproteobacteria</taxon>
        <taxon>Hyphomicrobiales</taxon>
        <taxon>Stappiaceae</taxon>
        <taxon>Roseibium</taxon>
    </lineage>
</organism>
<keyword evidence="4 9" id="KW-0032">Aminotransferase</keyword>
<sequence>MSDRNRQRPAFQASGRSAVAPFLAMDVLSQAAALEAQGRRIIHMEVGQPAAPAPSTALAAARAALDHGRLGYTEAKGRADVRQRLARHYLDAYGVEVHPDRIMLTTGSSAGFNLAFLAAFDPGDRIVLTSPGYPAYRNILKALGLVPVEVDVGEDTRWSLTPDLIAKAQAEGPVKGVLVASPANPTGTMMTPDALADLVRYCEDEGIWFISDEIYHGLVYEGRQETALTTSSQAIIINSFSKYYCMTGWRIGWMVLPEVLVRPVERIAQSLYISPPDVSQIAAAAALDGTAELEKVKAGYAENRRLLLEGLPGLGFDKLLPVDGAFYIYADTSAFDADSLAFTKAMLAEAGVAATPGADFDLTRGASYTRFSFAGSNEDMQQALVQLGDWLKR</sequence>
<dbReference type="EC" id="2.6.1.1" evidence="3"/>
<dbReference type="Gene3D" id="3.40.640.10">
    <property type="entry name" value="Type I PLP-dependent aspartate aminotransferase-like (Major domain)"/>
    <property type="match status" value="1"/>
</dbReference>
<dbReference type="InterPro" id="IPR015424">
    <property type="entry name" value="PyrdxlP-dep_Trfase"/>
</dbReference>